<sequence length="58" mass="6128">MSLSSSSGSRLRDASFIFVRLTPATMSVHLRPAHACGDVSFIFVRLAPATMSLSSLSG</sequence>
<feature type="non-terminal residue" evidence="1">
    <location>
        <position position="58"/>
    </location>
</feature>
<dbReference type="AlphaFoldDB" id="A0A392W389"/>
<keyword evidence="2" id="KW-1185">Reference proteome</keyword>
<proteinExistence type="predicted"/>
<protein>
    <submittedName>
        <fullName evidence="1">Uncharacterized protein</fullName>
    </submittedName>
</protein>
<dbReference type="Proteomes" id="UP000265520">
    <property type="component" value="Unassembled WGS sequence"/>
</dbReference>
<reference evidence="1 2" key="1">
    <citation type="journal article" date="2018" name="Front. Plant Sci.">
        <title>Red Clover (Trifolium pratense) and Zigzag Clover (T. medium) - A Picture of Genomic Similarities and Differences.</title>
        <authorList>
            <person name="Dluhosova J."/>
            <person name="Istvanek J."/>
            <person name="Nedelnik J."/>
            <person name="Repkova J."/>
        </authorList>
    </citation>
    <scope>NUCLEOTIDE SEQUENCE [LARGE SCALE GENOMIC DNA]</scope>
    <source>
        <strain evidence="2">cv. 10/8</strain>
        <tissue evidence="1">Leaf</tissue>
    </source>
</reference>
<name>A0A392W389_9FABA</name>
<accession>A0A392W389</accession>
<dbReference type="EMBL" id="LXQA011327808">
    <property type="protein sequence ID" value="MCI93385.1"/>
    <property type="molecule type" value="Genomic_DNA"/>
</dbReference>
<organism evidence="1 2">
    <name type="scientific">Trifolium medium</name>
    <dbReference type="NCBI Taxonomy" id="97028"/>
    <lineage>
        <taxon>Eukaryota</taxon>
        <taxon>Viridiplantae</taxon>
        <taxon>Streptophyta</taxon>
        <taxon>Embryophyta</taxon>
        <taxon>Tracheophyta</taxon>
        <taxon>Spermatophyta</taxon>
        <taxon>Magnoliopsida</taxon>
        <taxon>eudicotyledons</taxon>
        <taxon>Gunneridae</taxon>
        <taxon>Pentapetalae</taxon>
        <taxon>rosids</taxon>
        <taxon>fabids</taxon>
        <taxon>Fabales</taxon>
        <taxon>Fabaceae</taxon>
        <taxon>Papilionoideae</taxon>
        <taxon>50 kb inversion clade</taxon>
        <taxon>NPAAA clade</taxon>
        <taxon>Hologalegina</taxon>
        <taxon>IRL clade</taxon>
        <taxon>Trifolieae</taxon>
        <taxon>Trifolium</taxon>
    </lineage>
</organism>
<evidence type="ECO:0000313" key="1">
    <source>
        <dbReference type="EMBL" id="MCI93385.1"/>
    </source>
</evidence>
<comment type="caution">
    <text evidence="1">The sequence shown here is derived from an EMBL/GenBank/DDBJ whole genome shotgun (WGS) entry which is preliminary data.</text>
</comment>
<evidence type="ECO:0000313" key="2">
    <source>
        <dbReference type="Proteomes" id="UP000265520"/>
    </source>
</evidence>